<keyword evidence="2" id="KW-1185">Reference proteome</keyword>
<proteinExistence type="predicted"/>
<dbReference type="InterPro" id="IPR010530">
    <property type="entry name" value="B12D"/>
</dbReference>
<sequence length="109" mass="12024">MASFVIRNPALAPLFVAVGAGVFGGTWYGYHTLKHNQDIIIDKAAKPEPWQHVRQDQQTKLYTPRENAAFWASRQGLPQPHTVYAGDSSAALASAKQKVKELKARAAEH</sequence>
<protein>
    <recommendedName>
        <fullName evidence="3">NADH dehydrogenase [ubiquinone] 1 alpha subcomplex subunit 4</fullName>
    </recommendedName>
</protein>
<organism evidence="1 2">
    <name type="scientific">Hydnum rufescens UP504</name>
    <dbReference type="NCBI Taxonomy" id="1448309"/>
    <lineage>
        <taxon>Eukaryota</taxon>
        <taxon>Fungi</taxon>
        <taxon>Dikarya</taxon>
        <taxon>Basidiomycota</taxon>
        <taxon>Agaricomycotina</taxon>
        <taxon>Agaricomycetes</taxon>
        <taxon>Cantharellales</taxon>
        <taxon>Hydnaceae</taxon>
        <taxon>Hydnum</taxon>
    </lineage>
</organism>
<dbReference type="OrthoDB" id="5511684at2759"/>
<name>A0A9P6AHI6_9AGAM</name>
<dbReference type="PANTHER" id="PTHR14256:SF1">
    <property type="entry name" value="GEO09626P1"/>
    <property type="match status" value="1"/>
</dbReference>
<reference evidence="1" key="1">
    <citation type="journal article" date="2020" name="Nat. Commun.">
        <title>Large-scale genome sequencing of mycorrhizal fungi provides insights into the early evolution of symbiotic traits.</title>
        <authorList>
            <person name="Miyauchi S."/>
            <person name="Kiss E."/>
            <person name="Kuo A."/>
            <person name="Drula E."/>
            <person name="Kohler A."/>
            <person name="Sanchez-Garcia M."/>
            <person name="Morin E."/>
            <person name="Andreopoulos B."/>
            <person name="Barry K.W."/>
            <person name="Bonito G."/>
            <person name="Buee M."/>
            <person name="Carver A."/>
            <person name="Chen C."/>
            <person name="Cichocki N."/>
            <person name="Clum A."/>
            <person name="Culley D."/>
            <person name="Crous P.W."/>
            <person name="Fauchery L."/>
            <person name="Girlanda M."/>
            <person name="Hayes R.D."/>
            <person name="Keri Z."/>
            <person name="LaButti K."/>
            <person name="Lipzen A."/>
            <person name="Lombard V."/>
            <person name="Magnuson J."/>
            <person name="Maillard F."/>
            <person name="Murat C."/>
            <person name="Nolan M."/>
            <person name="Ohm R.A."/>
            <person name="Pangilinan J."/>
            <person name="Pereira M.F."/>
            <person name="Perotto S."/>
            <person name="Peter M."/>
            <person name="Pfister S."/>
            <person name="Riley R."/>
            <person name="Sitrit Y."/>
            <person name="Stielow J.B."/>
            <person name="Szollosi G."/>
            <person name="Zifcakova L."/>
            <person name="Stursova M."/>
            <person name="Spatafora J.W."/>
            <person name="Tedersoo L."/>
            <person name="Vaario L.M."/>
            <person name="Yamada A."/>
            <person name="Yan M."/>
            <person name="Wang P."/>
            <person name="Xu J."/>
            <person name="Bruns T."/>
            <person name="Baldrian P."/>
            <person name="Vilgalys R."/>
            <person name="Dunand C."/>
            <person name="Henrissat B."/>
            <person name="Grigoriev I.V."/>
            <person name="Hibbett D."/>
            <person name="Nagy L.G."/>
            <person name="Martin F.M."/>
        </authorList>
    </citation>
    <scope>NUCLEOTIDE SEQUENCE</scope>
    <source>
        <strain evidence="1">UP504</strain>
    </source>
</reference>
<gene>
    <name evidence="1" type="ORF">BS47DRAFT_1353414</name>
</gene>
<accession>A0A9P6AHI6</accession>
<dbReference type="Proteomes" id="UP000886523">
    <property type="component" value="Unassembled WGS sequence"/>
</dbReference>
<dbReference type="PANTHER" id="PTHR14256">
    <property type="entry name" value="NADH-UBIQUINONE OXIDOREDUCTASE MLRQ SUBUNIT"/>
    <property type="match status" value="1"/>
</dbReference>
<evidence type="ECO:0000313" key="2">
    <source>
        <dbReference type="Proteomes" id="UP000886523"/>
    </source>
</evidence>
<dbReference type="AlphaFoldDB" id="A0A9P6AHI6"/>
<evidence type="ECO:0008006" key="3">
    <source>
        <dbReference type="Google" id="ProtNLM"/>
    </source>
</evidence>
<dbReference type="Pfam" id="PF06522">
    <property type="entry name" value="B12D"/>
    <property type="match status" value="1"/>
</dbReference>
<comment type="caution">
    <text evidence="1">The sequence shown here is derived from an EMBL/GenBank/DDBJ whole genome shotgun (WGS) entry which is preliminary data.</text>
</comment>
<evidence type="ECO:0000313" key="1">
    <source>
        <dbReference type="EMBL" id="KAF9505955.1"/>
    </source>
</evidence>
<dbReference type="EMBL" id="MU129130">
    <property type="protein sequence ID" value="KAF9505955.1"/>
    <property type="molecule type" value="Genomic_DNA"/>
</dbReference>